<dbReference type="AlphaFoldDB" id="A0A183T607"/>
<reference evidence="3" key="1">
    <citation type="submission" date="2016-06" db="UniProtKB">
        <authorList>
            <consortium name="WormBaseParasite"/>
        </authorList>
    </citation>
    <scope>IDENTIFICATION</scope>
</reference>
<name>A0A183T607_SCHSO</name>
<dbReference type="OrthoDB" id="424543at2759"/>
<organism evidence="3">
    <name type="scientific">Schistocephalus solidus</name>
    <name type="common">Tapeworm</name>
    <dbReference type="NCBI Taxonomy" id="70667"/>
    <lineage>
        <taxon>Eukaryota</taxon>
        <taxon>Metazoa</taxon>
        <taxon>Spiralia</taxon>
        <taxon>Lophotrochozoa</taxon>
        <taxon>Platyhelminthes</taxon>
        <taxon>Cestoda</taxon>
        <taxon>Eucestoda</taxon>
        <taxon>Diphyllobothriidea</taxon>
        <taxon>Diphyllobothriidae</taxon>
        <taxon>Schistocephalus</taxon>
    </lineage>
</organism>
<keyword evidence="2" id="KW-1185">Reference proteome</keyword>
<dbReference type="WBParaSite" id="SSLN_0001235501-mRNA-1">
    <property type="protein sequence ID" value="SSLN_0001235501-mRNA-1"/>
    <property type="gene ID" value="SSLN_0001235501"/>
</dbReference>
<sequence>MKGCGRRSRFSSAGGFCGFQPPKSRESCSSLRYGDSAFWIAPKPEAIPLPPSEWILTRSSAPAELSLASRQQELDVHGTDNRPDTAFMLNLNHFARIAPQQSVTTIRSGVRKVCIRSPILFNYAFDWILGTALHEEYGVDLTPGRWLTDLDYVDDIALLASSFGDLLSMVSRVNGVAKSVGLSINAGKTKVFFSCIPFQEKTRRDSSIVTKIRMYRASVRSVLLFGCECWAIPAEDERKLDAFDHHCLSTILRVQYADFALNETVRTCCENMQGYPKPSKDDSRNGLNTFFVAHLTRSVFLPLIRPHYPIGGVEEGVSSKPCSTQFFQTWKLVLELRYSASVVGERNGLSCLGNIASRVGKMRVISSVGDDDSYGLVNVTPRIDKDYENAPLTTRSSQPASASTFSDLGEIKAHIAQLSVNAANLQLHGFAGPISAETVAVPAFTRVLLPSPNKRETGQPENPFDCSALKADEPFASGTCDGLEVM</sequence>
<accession>A0A183T607</accession>
<evidence type="ECO:0000313" key="3">
    <source>
        <dbReference type="WBParaSite" id="SSLN_0001235501-mRNA-1"/>
    </source>
</evidence>
<proteinExistence type="predicted"/>
<protein>
    <submittedName>
        <fullName evidence="3">Reverse transcriptase domain-containing protein</fullName>
    </submittedName>
</protein>
<reference evidence="1 2" key="2">
    <citation type="submission" date="2018-11" db="EMBL/GenBank/DDBJ databases">
        <authorList>
            <consortium name="Pathogen Informatics"/>
        </authorList>
    </citation>
    <scope>NUCLEOTIDE SEQUENCE [LARGE SCALE GENOMIC DNA]</scope>
    <source>
        <strain evidence="1 2">NST_G2</strain>
    </source>
</reference>
<dbReference type="PANTHER" id="PTHR47027:SF25">
    <property type="entry name" value="REVERSE TRANSCRIPTASE DOMAIN-CONTAINING PROTEIN"/>
    <property type="match status" value="1"/>
</dbReference>
<dbReference type="EMBL" id="UYSU01036882">
    <property type="protein sequence ID" value="VDL98290.1"/>
    <property type="molecule type" value="Genomic_DNA"/>
</dbReference>
<dbReference type="Proteomes" id="UP000275846">
    <property type="component" value="Unassembled WGS sequence"/>
</dbReference>
<dbReference type="PANTHER" id="PTHR47027">
    <property type="entry name" value="REVERSE TRANSCRIPTASE DOMAIN-CONTAINING PROTEIN"/>
    <property type="match status" value="1"/>
</dbReference>
<gene>
    <name evidence="1" type="ORF">SSLN_LOCUS11905</name>
</gene>
<evidence type="ECO:0000313" key="1">
    <source>
        <dbReference type="EMBL" id="VDL98290.1"/>
    </source>
</evidence>
<evidence type="ECO:0000313" key="2">
    <source>
        <dbReference type="Proteomes" id="UP000275846"/>
    </source>
</evidence>